<dbReference type="PANTHER" id="PTHR10426:SF88">
    <property type="entry name" value="ADIPOCYTE PLASMA MEMBRANE-ASSOCIATED PROTEIN HEMOMUCIN-RELATED"/>
    <property type="match status" value="1"/>
</dbReference>
<comment type="caution">
    <text evidence="5">The sequence shown here is derived from an EMBL/GenBank/DDBJ whole genome shotgun (WGS) entry which is preliminary data.</text>
</comment>
<dbReference type="Pfam" id="PF20067">
    <property type="entry name" value="SSL_N"/>
    <property type="match status" value="1"/>
</dbReference>
<dbReference type="PANTHER" id="PTHR10426">
    <property type="entry name" value="STRICTOSIDINE SYNTHASE-RELATED"/>
    <property type="match status" value="1"/>
</dbReference>
<sequence>MKWLMGGLVVLFILLGGLFMAPSPIDAKAWQPPVPEAMTGLLTPNEHLRQADLLAKGQVYGPEDTAVNSEGVVFAGTQDGYIVRVLPDGQVENWLSTGGRPLGMVFDRSGNLIVADAWKGLLSVTPDGDITVLSTEAEGVPFRFTDDLDIAPDGRIYFSDASSRFYQHDYLLDLFEMRPHGRLLRYSPESGATEVLLRELHFANGVAVAPDGDYLLVNETWKYRIHKYWINGPKAGQTEIFAENLPGFPDNLAVDEQGRFWVAFPTLRNANIDTLHPKPWLKELVAILPQSFQPAPQEYGLVVAFNGEGEVIASLHDTEGKHLQEITSVNPHGDYLYFGSLHNDRIGRLSLQDVPGLGEQ</sequence>
<evidence type="ECO:0000256" key="1">
    <source>
        <dbReference type="ARBA" id="ARBA00009191"/>
    </source>
</evidence>
<name>A0ABU2HBW8_9GAMM</name>
<proteinExistence type="inferred from homology"/>
<dbReference type="InterPro" id="IPR011042">
    <property type="entry name" value="6-blade_b-propeller_TolB-like"/>
</dbReference>
<dbReference type="RefSeq" id="WP_310965286.1">
    <property type="nucleotide sequence ID" value="NZ_JAVMBO010000003.1"/>
</dbReference>
<dbReference type="InterPro" id="IPR018119">
    <property type="entry name" value="Strictosidine_synth_cons-reg"/>
</dbReference>
<keyword evidence="3" id="KW-0325">Glycoprotein</keyword>
<dbReference type="SUPFAM" id="SSF63829">
    <property type="entry name" value="Calcium-dependent phosphotriesterase"/>
    <property type="match status" value="1"/>
</dbReference>
<dbReference type="Pfam" id="PF03088">
    <property type="entry name" value="Str_synth"/>
    <property type="match status" value="1"/>
</dbReference>
<gene>
    <name evidence="5" type="ORF">RKA07_00490</name>
</gene>
<evidence type="ECO:0000313" key="6">
    <source>
        <dbReference type="Proteomes" id="UP001267407"/>
    </source>
</evidence>
<feature type="domain" description="Strictosidine synthase conserved region" evidence="4">
    <location>
        <begin position="146"/>
        <end position="233"/>
    </location>
</feature>
<accession>A0ABU2HBW8</accession>
<dbReference type="Proteomes" id="UP001267407">
    <property type="component" value="Unassembled WGS sequence"/>
</dbReference>
<dbReference type="Gene3D" id="2.120.10.30">
    <property type="entry name" value="TolB, C-terminal domain"/>
    <property type="match status" value="1"/>
</dbReference>
<protein>
    <submittedName>
        <fullName evidence="5">SMP-30/gluconolactonase/LRE family protein</fullName>
    </submittedName>
</protein>
<keyword evidence="2" id="KW-0597">Phosphoprotein</keyword>
<evidence type="ECO:0000313" key="5">
    <source>
        <dbReference type="EMBL" id="MDS1308572.1"/>
    </source>
</evidence>
<comment type="similarity">
    <text evidence="1">Belongs to the strictosidine synthase family.</text>
</comment>
<evidence type="ECO:0000259" key="4">
    <source>
        <dbReference type="Pfam" id="PF03088"/>
    </source>
</evidence>
<reference evidence="5" key="1">
    <citation type="submission" date="2023-09" db="EMBL/GenBank/DDBJ databases">
        <title>Marinobacter sediminicola sp. nov. and Marinobacter maritimum sp. nov., isolated from marine sediment.</title>
        <authorList>
            <person name="An J."/>
        </authorList>
    </citation>
    <scope>NUCLEOTIDE SEQUENCE</scope>
    <source>
        <strain evidence="5">F60267</strain>
    </source>
</reference>
<organism evidence="5 6">
    <name type="scientific">Marinobacter xiaoshiensis</name>
    <dbReference type="NCBI Taxonomy" id="3073652"/>
    <lineage>
        <taxon>Bacteria</taxon>
        <taxon>Pseudomonadati</taxon>
        <taxon>Pseudomonadota</taxon>
        <taxon>Gammaproteobacteria</taxon>
        <taxon>Pseudomonadales</taxon>
        <taxon>Marinobacteraceae</taxon>
        <taxon>Marinobacter</taxon>
    </lineage>
</organism>
<evidence type="ECO:0000256" key="3">
    <source>
        <dbReference type="ARBA" id="ARBA00023180"/>
    </source>
</evidence>
<keyword evidence="6" id="KW-1185">Reference proteome</keyword>
<dbReference type="EMBL" id="JAVMBO010000003">
    <property type="protein sequence ID" value="MDS1308572.1"/>
    <property type="molecule type" value="Genomic_DNA"/>
</dbReference>
<evidence type="ECO:0000256" key="2">
    <source>
        <dbReference type="ARBA" id="ARBA00022553"/>
    </source>
</evidence>